<accession>A0ABU3TSA2</accession>
<organism evidence="3 4">
    <name type="scientific">Aquirufa regiilacus</name>
    <dbReference type="NCBI Taxonomy" id="3024868"/>
    <lineage>
        <taxon>Bacteria</taxon>
        <taxon>Pseudomonadati</taxon>
        <taxon>Bacteroidota</taxon>
        <taxon>Cytophagia</taxon>
        <taxon>Cytophagales</taxon>
        <taxon>Flectobacillaceae</taxon>
        <taxon>Aquirufa</taxon>
    </lineage>
</organism>
<keyword evidence="3" id="KW-0808">Transferase</keyword>
<dbReference type="InterPro" id="IPR001763">
    <property type="entry name" value="Rhodanese-like_dom"/>
</dbReference>
<dbReference type="PROSITE" id="PS00380">
    <property type="entry name" value="RHODANESE_1"/>
    <property type="match status" value="1"/>
</dbReference>
<dbReference type="PANTHER" id="PTHR30401:SF0">
    <property type="entry name" value="TRNA 2-SELENOURIDINE SYNTHASE"/>
    <property type="match status" value="1"/>
</dbReference>
<dbReference type="InterPro" id="IPR036873">
    <property type="entry name" value="Rhodanese-like_dom_sf"/>
</dbReference>
<feature type="domain" description="Rhodanese" evidence="2">
    <location>
        <begin position="13"/>
        <end position="134"/>
    </location>
</feature>
<dbReference type="NCBIfam" id="NF008750">
    <property type="entry name" value="PRK11784.1-2"/>
    <property type="match status" value="1"/>
</dbReference>
<dbReference type="InterPro" id="IPR017582">
    <property type="entry name" value="SelU"/>
</dbReference>
<gene>
    <name evidence="3" type="primary">mnmH</name>
    <name evidence="3" type="ORF">PQG45_06750</name>
</gene>
<keyword evidence="1" id="KW-0711">Selenium</keyword>
<dbReference type="PANTHER" id="PTHR30401">
    <property type="entry name" value="TRNA 2-SELENOURIDINE SYNTHASE"/>
    <property type="match status" value="1"/>
</dbReference>
<dbReference type="GO" id="GO:0016740">
    <property type="term" value="F:transferase activity"/>
    <property type="evidence" value="ECO:0007669"/>
    <property type="project" value="UniProtKB-KW"/>
</dbReference>
<dbReference type="RefSeq" id="WP_316070538.1">
    <property type="nucleotide sequence ID" value="NZ_JAVNWW010000002.1"/>
</dbReference>
<dbReference type="Proteomes" id="UP001249959">
    <property type="component" value="Unassembled WGS sequence"/>
</dbReference>
<dbReference type="Pfam" id="PF00581">
    <property type="entry name" value="Rhodanese"/>
    <property type="match status" value="1"/>
</dbReference>
<dbReference type="SUPFAM" id="SSF52821">
    <property type="entry name" value="Rhodanese/Cell cycle control phosphatase"/>
    <property type="match status" value="1"/>
</dbReference>
<dbReference type="EC" id="2.5.1.-" evidence="3"/>
<protein>
    <submittedName>
        <fullName evidence="3">tRNA 2-selenouridine(34) synthase MnmH</fullName>
        <ecNumber evidence="3">2.5.1.-</ecNumber>
    </submittedName>
</protein>
<name>A0ABU3TSA2_9BACT</name>
<dbReference type="SMART" id="SM00450">
    <property type="entry name" value="RHOD"/>
    <property type="match status" value="1"/>
</dbReference>
<dbReference type="Gene3D" id="3.40.250.10">
    <property type="entry name" value="Rhodanese-like domain"/>
    <property type="match status" value="1"/>
</dbReference>
<evidence type="ECO:0000313" key="3">
    <source>
        <dbReference type="EMBL" id="MDU0808727.1"/>
    </source>
</evidence>
<reference evidence="3 4" key="1">
    <citation type="submission" date="2023-09" db="EMBL/GenBank/DDBJ databases">
        <title>Aquirufa genomes.</title>
        <authorList>
            <person name="Pitt A."/>
        </authorList>
    </citation>
    <scope>NUCLEOTIDE SEQUENCE [LARGE SCALE GENOMIC DNA]</scope>
    <source>
        <strain evidence="3 4">LEOWEIH-7C</strain>
    </source>
</reference>
<dbReference type="PROSITE" id="PS50206">
    <property type="entry name" value="RHODANESE_3"/>
    <property type="match status" value="1"/>
</dbReference>
<dbReference type="NCBIfam" id="TIGR03167">
    <property type="entry name" value="tRNA_sel_U_synt"/>
    <property type="match status" value="1"/>
</dbReference>
<comment type="caution">
    <text evidence="3">The sequence shown here is derived from an EMBL/GenBank/DDBJ whole genome shotgun (WGS) entry which is preliminary data.</text>
</comment>
<keyword evidence="4" id="KW-1185">Reference proteome</keyword>
<dbReference type="NCBIfam" id="NF008752">
    <property type="entry name" value="PRK11784.1-4"/>
    <property type="match status" value="1"/>
</dbReference>
<dbReference type="InterPro" id="IPR016130">
    <property type="entry name" value="Tyr_Pase_AS"/>
</dbReference>
<evidence type="ECO:0000313" key="4">
    <source>
        <dbReference type="Proteomes" id="UP001249959"/>
    </source>
</evidence>
<dbReference type="PROSITE" id="PS00383">
    <property type="entry name" value="TYR_PHOSPHATASE_1"/>
    <property type="match status" value="1"/>
</dbReference>
<evidence type="ECO:0000259" key="2">
    <source>
        <dbReference type="PROSITE" id="PS50206"/>
    </source>
</evidence>
<dbReference type="Pfam" id="PF26341">
    <property type="entry name" value="AAA_SelU"/>
    <property type="match status" value="1"/>
</dbReference>
<proteinExistence type="predicted"/>
<dbReference type="InterPro" id="IPR001307">
    <property type="entry name" value="Thiosulphate_STrfase_CS"/>
</dbReference>
<dbReference type="InterPro" id="IPR058840">
    <property type="entry name" value="AAA_SelU"/>
</dbReference>
<dbReference type="EMBL" id="JAVNWW010000002">
    <property type="protein sequence ID" value="MDU0808727.1"/>
    <property type="molecule type" value="Genomic_DNA"/>
</dbReference>
<evidence type="ECO:0000256" key="1">
    <source>
        <dbReference type="ARBA" id="ARBA00023266"/>
    </source>
</evidence>
<sequence>MPEKLSPEAFLDAATHYPILDVRSPGEYLRAHIPGAVSFPIFDDAERARVGTTYKQIGKDEAIELGLEIVGPKLAAWVKMAKKLAVDNTVLVHCWRGGMRSGSMSWLFETAGLQVKILVGGYKAYRNYVLAEFDRKIPFVVLGGKTGSGKTDILLEMQKRGAQVIDLEGVAHHRGSVFGHFGLAPQPTSEHFENEVVAQLRGMDYSKPIWIEDESRHIGQVYMPLGLYSQLRAAPILFLDIAAEYRLPHLVEVYAHYPKEALAHAVGKIKKRLGGDLYKNALDALEIDDFTQVAAITLHYYDKAYVHGLQKRLPEQIQEIVINTLETSLQTDVVMAHPLCQTQFS</sequence>